<dbReference type="WBParaSite" id="PDA_v2.g8058.t1">
    <property type="protein sequence ID" value="PDA_v2.g8058.t1"/>
    <property type="gene ID" value="PDA_v2.g8058"/>
</dbReference>
<feature type="domain" description="Tyrosine-protein phosphatase" evidence="2">
    <location>
        <begin position="170"/>
        <end position="317"/>
    </location>
</feature>
<dbReference type="PANTHER" id="PTHR46163:SF5">
    <property type="entry name" value="TYROSINE-PROTEIN PHOSPHATASE"/>
    <property type="match status" value="1"/>
</dbReference>
<protein>
    <submittedName>
        <fullName evidence="4">Tyrosine-protein phosphatase domain-containing protein</fullName>
    </submittedName>
</protein>
<dbReference type="Pfam" id="PF00102">
    <property type="entry name" value="Y_phosphatase"/>
    <property type="match status" value="1"/>
</dbReference>
<name>A0A914R8X8_9BILA</name>
<accession>A0A914R8X8</accession>
<dbReference type="InterPro" id="IPR000242">
    <property type="entry name" value="PTP_cat"/>
</dbReference>
<evidence type="ECO:0000259" key="2">
    <source>
        <dbReference type="PROSITE" id="PS50055"/>
    </source>
</evidence>
<feature type="region of interest" description="Disordered" evidence="1">
    <location>
        <begin position="13"/>
        <end position="32"/>
    </location>
</feature>
<evidence type="ECO:0000313" key="3">
    <source>
        <dbReference type="Proteomes" id="UP000887578"/>
    </source>
</evidence>
<dbReference type="InterPro" id="IPR029021">
    <property type="entry name" value="Prot-tyrosine_phosphatase-like"/>
</dbReference>
<dbReference type="PROSITE" id="PS50055">
    <property type="entry name" value="TYR_PHOSPHATASE_PTP"/>
    <property type="match status" value="1"/>
</dbReference>
<keyword evidence="3" id="KW-1185">Reference proteome</keyword>
<reference evidence="4" key="1">
    <citation type="submission" date="2022-11" db="UniProtKB">
        <authorList>
            <consortium name="WormBaseParasite"/>
        </authorList>
    </citation>
    <scope>IDENTIFICATION</scope>
</reference>
<dbReference type="Proteomes" id="UP000887578">
    <property type="component" value="Unplaced"/>
</dbReference>
<evidence type="ECO:0000313" key="4">
    <source>
        <dbReference type="WBParaSite" id="PDA_v2.g8058.t1"/>
    </source>
</evidence>
<dbReference type="PANTHER" id="PTHR46163">
    <property type="entry name" value="TYROSINE-PROTEIN PHOSPHATASE-RELATED"/>
    <property type="match status" value="1"/>
</dbReference>
<proteinExistence type="predicted"/>
<dbReference type="SUPFAM" id="SSF52799">
    <property type="entry name" value="(Phosphotyrosine protein) phosphatases II"/>
    <property type="match status" value="1"/>
</dbReference>
<dbReference type="InterPro" id="IPR052782">
    <property type="entry name" value="Oocyte-zygote_transition_reg"/>
</dbReference>
<organism evidence="3 4">
    <name type="scientific">Panagrolaimus davidi</name>
    <dbReference type="NCBI Taxonomy" id="227884"/>
    <lineage>
        <taxon>Eukaryota</taxon>
        <taxon>Metazoa</taxon>
        <taxon>Ecdysozoa</taxon>
        <taxon>Nematoda</taxon>
        <taxon>Chromadorea</taxon>
        <taxon>Rhabditida</taxon>
        <taxon>Tylenchina</taxon>
        <taxon>Panagrolaimomorpha</taxon>
        <taxon>Panagrolaimoidea</taxon>
        <taxon>Panagrolaimidae</taxon>
        <taxon>Panagrolaimus</taxon>
    </lineage>
</organism>
<dbReference type="GO" id="GO:0004725">
    <property type="term" value="F:protein tyrosine phosphatase activity"/>
    <property type="evidence" value="ECO:0007669"/>
    <property type="project" value="InterPro"/>
</dbReference>
<sequence length="317" mass="36064">MFQWTAATLKLPGSSVSDNIEGRENSSHLNKPSKISDFSNLINYETENEESKKQWEKNNYSNAINGSTLSLHIADDENSVETDSFNEDLQKRKSDSIKNEKRIFTAGTFVIQNAFEFPRQENERDKVPEVSKFKSSQRLLNPNKASMNATSIEIDEKILDDLIKVPVPRIFKEFKRLKHEPNYITNVAFDNNKRKNRYNIPVADDSRCILKSGTYVNANHVTSGSTGVKLIAAEAPKKETVEAFFQLLFDHDVSQIIMLCAFEEDGNEKCYQYLKGNNQHQISKNFGISCCEEHLVKFEKSGAIAIIKVSKLHLTNT</sequence>
<dbReference type="Gene3D" id="3.90.190.10">
    <property type="entry name" value="Protein tyrosine phosphatase superfamily"/>
    <property type="match status" value="1"/>
</dbReference>
<evidence type="ECO:0000256" key="1">
    <source>
        <dbReference type="SAM" id="MobiDB-lite"/>
    </source>
</evidence>
<dbReference type="SMART" id="SM00194">
    <property type="entry name" value="PTPc"/>
    <property type="match status" value="1"/>
</dbReference>
<dbReference type="AlphaFoldDB" id="A0A914R8X8"/>